<dbReference type="Gene3D" id="1.10.10.60">
    <property type="entry name" value="Homeodomain-like"/>
    <property type="match status" value="1"/>
</dbReference>
<dbReference type="InterPro" id="IPR018060">
    <property type="entry name" value="HTH_AraC"/>
</dbReference>
<keyword evidence="3" id="KW-0804">Transcription</keyword>
<dbReference type="PROSITE" id="PS01124">
    <property type="entry name" value="HTH_ARAC_FAMILY_2"/>
    <property type="match status" value="1"/>
</dbReference>
<keyword evidence="6" id="KW-1185">Reference proteome</keyword>
<dbReference type="Pfam" id="PF12833">
    <property type="entry name" value="HTH_18"/>
    <property type="match status" value="1"/>
</dbReference>
<dbReference type="PANTHER" id="PTHR43280">
    <property type="entry name" value="ARAC-FAMILY TRANSCRIPTIONAL REGULATOR"/>
    <property type="match status" value="1"/>
</dbReference>
<evidence type="ECO:0000313" key="5">
    <source>
        <dbReference type="EMBL" id="WZN40731.1"/>
    </source>
</evidence>
<dbReference type="Proteomes" id="UP001485459">
    <property type="component" value="Chromosome"/>
</dbReference>
<dbReference type="RefSeq" id="WP_126247955.1">
    <property type="nucleotide sequence ID" value="NZ_CP149822.1"/>
</dbReference>
<evidence type="ECO:0000313" key="6">
    <source>
        <dbReference type="Proteomes" id="UP001485459"/>
    </source>
</evidence>
<dbReference type="EMBL" id="CP149822">
    <property type="protein sequence ID" value="WZN40731.1"/>
    <property type="molecule type" value="Genomic_DNA"/>
</dbReference>
<gene>
    <name evidence="5" type="ORF">WJU16_22465</name>
</gene>
<evidence type="ECO:0000256" key="2">
    <source>
        <dbReference type="ARBA" id="ARBA00023125"/>
    </source>
</evidence>
<keyword evidence="1" id="KW-0805">Transcription regulation</keyword>
<dbReference type="PANTHER" id="PTHR43280:SF2">
    <property type="entry name" value="HTH-TYPE TRANSCRIPTIONAL REGULATOR EXSA"/>
    <property type="match status" value="1"/>
</dbReference>
<keyword evidence="2" id="KW-0238">DNA-binding</keyword>
<dbReference type="SUPFAM" id="SSF46689">
    <property type="entry name" value="Homeodomain-like"/>
    <property type="match status" value="1"/>
</dbReference>
<evidence type="ECO:0000259" key="4">
    <source>
        <dbReference type="PROSITE" id="PS01124"/>
    </source>
</evidence>
<dbReference type="SMART" id="SM00342">
    <property type="entry name" value="HTH_ARAC"/>
    <property type="match status" value="1"/>
</dbReference>
<evidence type="ECO:0000256" key="3">
    <source>
        <dbReference type="ARBA" id="ARBA00023163"/>
    </source>
</evidence>
<proteinExistence type="predicted"/>
<accession>A0ABZ2YLY2</accession>
<organism evidence="5 6">
    <name type="scientific">Chitinophaga pollutisoli</name>
    <dbReference type="NCBI Taxonomy" id="3133966"/>
    <lineage>
        <taxon>Bacteria</taxon>
        <taxon>Pseudomonadati</taxon>
        <taxon>Bacteroidota</taxon>
        <taxon>Chitinophagia</taxon>
        <taxon>Chitinophagales</taxon>
        <taxon>Chitinophagaceae</taxon>
        <taxon>Chitinophaga</taxon>
    </lineage>
</organism>
<evidence type="ECO:0000256" key="1">
    <source>
        <dbReference type="ARBA" id="ARBA00023015"/>
    </source>
</evidence>
<sequence>MMVVFIKNMVCDRCIMVVRQLLEETEIPFEDIQLGEVTISAPVAEEKLPVLKARLQQLGFELLDDKKSTTVERVKNIVIQLIHSVDEVELSQKLSVFLQEKTGMEYTQLSNLFSTVEGTTIEKYVILQRIERAKELLTYNELSVGEIAEKLGYSSIQYLSQQFKKVTGLTTSQFKQSQENQRKPLDKVKS</sequence>
<name>A0ABZ2YLY2_9BACT</name>
<protein>
    <submittedName>
        <fullName evidence="5">AraC family transcriptional regulator</fullName>
    </submittedName>
</protein>
<reference evidence="6" key="1">
    <citation type="submission" date="2024-03" db="EMBL/GenBank/DDBJ databases">
        <title>Chitinophaga horti sp. nov., isolated from garden soil.</title>
        <authorList>
            <person name="Lee D.S."/>
            <person name="Han D.M."/>
            <person name="Baek J.H."/>
            <person name="Choi D.G."/>
            <person name="Jeon J.H."/>
            <person name="Jeon C.O."/>
        </authorList>
    </citation>
    <scope>NUCLEOTIDE SEQUENCE [LARGE SCALE GENOMIC DNA]</scope>
    <source>
        <strain evidence="6">GPA1</strain>
    </source>
</reference>
<feature type="domain" description="HTH araC/xylS-type" evidence="4">
    <location>
        <begin position="98"/>
        <end position="177"/>
    </location>
</feature>
<dbReference type="InterPro" id="IPR009057">
    <property type="entry name" value="Homeodomain-like_sf"/>
</dbReference>